<protein>
    <submittedName>
        <fullName evidence="1">Uncharacterized protein</fullName>
    </submittedName>
</protein>
<keyword evidence="2" id="KW-1185">Reference proteome</keyword>
<organism evidence="1 2">
    <name type="scientific">Armadillidium nasatum</name>
    <dbReference type="NCBI Taxonomy" id="96803"/>
    <lineage>
        <taxon>Eukaryota</taxon>
        <taxon>Metazoa</taxon>
        <taxon>Ecdysozoa</taxon>
        <taxon>Arthropoda</taxon>
        <taxon>Crustacea</taxon>
        <taxon>Multicrustacea</taxon>
        <taxon>Malacostraca</taxon>
        <taxon>Eumalacostraca</taxon>
        <taxon>Peracarida</taxon>
        <taxon>Isopoda</taxon>
        <taxon>Oniscidea</taxon>
        <taxon>Crinocheta</taxon>
        <taxon>Armadillidiidae</taxon>
        <taxon>Armadillidium</taxon>
    </lineage>
</organism>
<reference evidence="1 2" key="1">
    <citation type="journal article" date="2019" name="PLoS Biol.">
        <title>Sex chromosomes control vertical transmission of feminizing Wolbachia symbionts in an isopod.</title>
        <authorList>
            <person name="Becking T."/>
            <person name="Chebbi M.A."/>
            <person name="Giraud I."/>
            <person name="Moumen B."/>
            <person name="Laverre T."/>
            <person name="Caubet Y."/>
            <person name="Peccoud J."/>
            <person name="Gilbert C."/>
            <person name="Cordaux R."/>
        </authorList>
    </citation>
    <scope>NUCLEOTIDE SEQUENCE [LARGE SCALE GENOMIC DNA]</scope>
    <source>
        <strain evidence="1">ANa2</strain>
        <tissue evidence="1">Whole body excluding digestive tract and cuticle</tissue>
    </source>
</reference>
<dbReference type="Proteomes" id="UP000326759">
    <property type="component" value="Unassembled WGS sequence"/>
</dbReference>
<dbReference type="Gene3D" id="3.40.570.10">
    <property type="entry name" value="Extracellular Endonuclease, subunit A"/>
    <property type="match status" value="1"/>
</dbReference>
<gene>
    <name evidence="1" type="ORF">Anas_07859</name>
</gene>
<name>A0A5N5TC06_9CRUS</name>
<comment type="caution">
    <text evidence="1">The sequence shown here is derived from an EMBL/GenBank/DDBJ whole genome shotgun (WGS) entry which is preliminary data.</text>
</comment>
<dbReference type="InterPro" id="IPR044929">
    <property type="entry name" value="DNA/RNA_non-sp_Endonuclease_sf"/>
</dbReference>
<proteinExistence type="predicted"/>
<accession>A0A5N5TC06</accession>
<dbReference type="AlphaFoldDB" id="A0A5N5TC06"/>
<evidence type="ECO:0000313" key="1">
    <source>
        <dbReference type="EMBL" id="KAB7503787.1"/>
    </source>
</evidence>
<sequence length="91" mass="10281">MGLAYDKDFDTLADDLPLQSNREDNIPTHLYAVVTRCLGGGGVACPPQYLDVQAFIFPQFLPTSNCMNDNLFWFFDFDSNIKFLLILLNSP</sequence>
<evidence type="ECO:0000313" key="2">
    <source>
        <dbReference type="Proteomes" id="UP000326759"/>
    </source>
</evidence>
<dbReference type="EMBL" id="SEYY01004442">
    <property type="protein sequence ID" value="KAB7503787.1"/>
    <property type="molecule type" value="Genomic_DNA"/>
</dbReference>